<name>A0ABD0N1Y9_CIRMR</name>
<keyword evidence="3" id="KW-1185">Reference proteome</keyword>
<feature type="non-terminal residue" evidence="2">
    <location>
        <position position="1"/>
    </location>
</feature>
<dbReference type="AlphaFoldDB" id="A0ABD0N1Y9"/>
<dbReference type="EMBL" id="JAMKFB020000025">
    <property type="protein sequence ID" value="KAL0155548.1"/>
    <property type="molecule type" value="Genomic_DNA"/>
</dbReference>
<comment type="caution">
    <text evidence="2">The sequence shown here is derived from an EMBL/GenBank/DDBJ whole genome shotgun (WGS) entry which is preliminary data.</text>
</comment>
<feature type="compositionally biased region" description="Polar residues" evidence="1">
    <location>
        <begin position="20"/>
        <end position="38"/>
    </location>
</feature>
<evidence type="ECO:0000256" key="1">
    <source>
        <dbReference type="SAM" id="MobiDB-lite"/>
    </source>
</evidence>
<gene>
    <name evidence="2" type="ORF">M9458_049811</name>
</gene>
<organism evidence="2 3">
    <name type="scientific">Cirrhinus mrigala</name>
    <name type="common">Mrigala</name>
    <dbReference type="NCBI Taxonomy" id="683832"/>
    <lineage>
        <taxon>Eukaryota</taxon>
        <taxon>Metazoa</taxon>
        <taxon>Chordata</taxon>
        <taxon>Craniata</taxon>
        <taxon>Vertebrata</taxon>
        <taxon>Euteleostomi</taxon>
        <taxon>Actinopterygii</taxon>
        <taxon>Neopterygii</taxon>
        <taxon>Teleostei</taxon>
        <taxon>Ostariophysi</taxon>
        <taxon>Cypriniformes</taxon>
        <taxon>Cyprinidae</taxon>
        <taxon>Labeoninae</taxon>
        <taxon>Labeonini</taxon>
        <taxon>Cirrhinus</taxon>
    </lineage>
</organism>
<accession>A0ABD0N1Y9</accession>
<proteinExistence type="predicted"/>
<dbReference type="Proteomes" id="UP001529510">
    <property type="component" value="Unassembled WGS sequence"/>
</dbReference>
<protein>
    <submittedName>
        <fullName evidence="2">Uncharacterized protein</fullName>
    </submittedName>
</protein>
<evidence type="ECO:0000313" key="2">
    <source>
        <dbReference type="EMBL" id="KAL0155548.1"/>
    </source>
</evidence>
<feature type="region of interest" description="Disordered" evidence="1">
    <location>
        <begin position="17"/>
        <end position="51"/>
    </location>
</feature>
<sequence length="51" mass="5393">FPVSTDFTPVLKWRRKPSAPSVTSSLPDLLGNSTSSLSAGDAPYTAETPLE</sequence>
<reference evidence="2 3" key="1">
    <citation type="submission" date="2024-05" db="EMBL/GenBank/DDBJ databases">
        <title>Genome sequencing and assembly of Indian major carp, Cirrhinus mrigala (Hamilton, 1822).</title>
        <authorList>
            <person name="Mohindra V."/>
            <person name="Chowdhury L.M."/>
            <person name="Lal K."/>
            <person name="Jena J.K."/>
        </authorList>
    </citation>
    <scope>NUCLEOTIDE SEQUENCE [LARGE SCALE GENOMIC DNA]</scope>
    <source>
        <strain evidence="2">CM1030</strain>
        <tissue evidence="2">Blood</tissue>
    </source>
</reference>
<evidence type="ECO:0000313" key="3">
    <source>
        <dbReference type="Proteomes" id="UP001529510"/>
    </source>
</evidence>
<feature type="non-terminal residue" evidence="2">
    <location>
        <position position="51"/>
    </location>
</feature>